<sequence length="364" mass="38911">MAKKHLKKGFTTGACAAAASKAAATMLLEQQAVTHASLILQGEEKSFEILGSEYTATTSSCYVIKDAGDDPDITNGAKIMATVAWRQDATLRLLAGEGIGIARKKGLPIPPGEPAINPVPRKMISEAVREIIGYQRGADITLSIPGGKKLAEKTFNPRLGIEGGLSIIGTTGIVEPMSTDAWIKTLEIECRVMAADGNLQWIGVPGNHGRDMAEHTLGLPKEKMLKFGNFPDTLLEQAEEQQIESLLLVGHIAKLVKIAGGIFHLHSKVADGRLEILTAHLVKQQAPYSLLEAVVWANTVEEAAGLIKEQGPAGFFDHLSQSVTEKAAARTGEQVQVGTILFSYEEGILGMCSQAKNILEVMTP</sequence>
<evidence type="ECO:0000313" key="6">
    <source>
        <dbReference type="EMBL" id="SDZ01015.1"/>
    </source>
</evidence>
<dbReference type="GO" id="GO:0032259">
    <property type="term" value="P:methylation"/>
    <property type="evidence" value="ECO:0007669"/>
    <property type="project" value="UniProtKB-KW"/>
</dbReference>
<dbReference type="Proteomes" id="UP000199230">
    <property type="component" value="Unassembled WGS sequence"/>
</dbReference>
<evidence type="ECO:0000256" key="4">
    <source>
        <dbReference type="ARBA" id="ARBA00022691"/>
    </source>
</evidence>
<dbReference type="NCBIfam" id="TIGR00312">
    <property type="entry name" value="cbiD"/>
    <property type="match status" value="1"/>
</dbReference>
<dbReference type="HAMAP" id="MF_00787">
    <property type="entry name" value="CbiD"/>
    <property type="match status" value="1"/>
</dbReference>
<evidence type="ECO:0000256" key="1">
    <source>
        <dbReference type="ARBA" id="ARBA00022573"/>
    </source>
</evidence>
<dbReference type="SUPFAM" id="SSF111342">
    <property type="entry name" value="CbiD-like"/>
    <property type="match status" value="1"/>
</dbReference>
<comment type="catalytic activity">
    <reaction evidence="5">
        <text>Co-precorrin-5B + S-adenosyl-L-methionine = Co-precorrin-6A + S-adenosyl-L-homocysteine</text>
        <dbReference type="Rhea" id="RHEA:26285"/>
        <dbReference type="ChEBI" id="CHEBI:57856"/>
        <dbReference type="ChEBI" id="CHEBI:59789"/>
        <dbReference type="ChEBI" id="CHEBI:60063"/>
        <dbReference type="ChEBI" id="CHEBI:60064"/>
        <dbReference type="EC" id="2.1.1.195"/>
    </reaction>
</comment>
<dbReference type="RefSeq" id="WP_093314061.1">
    <property type="nucleotide sequence ID" value="NZ_FNPV01000006.1"/>
</dbReference>
<dbReference type="PANTHER" id="PTHR35863:SF1">
    <property type="entry name" value="COBALT-PRECORRIN-5B C(1)-METHYLTRANSFERASE"/>
    <property type="match status" value="1"/>
</dbReference>
<keyword evidence="4 5" id="KW-0949">S-adenosyl-L-methionine</keyword>
<comment type="similarity">
    <text evidence="5">Belongs to the CbiD family.</text>
</comment>
<keyword evidence="3 5" id="KW-0808">Transferase</keyword>
<dbReference type="Gene3D" id="3.30.2110.10">
    <property type="entry name" value="CbiD-like"/>
    <property type="match status" value="1"/>
</dbReference>
<dbReference type="GO" id="GO:0043780">
    <property type="term" value="F:cobalt-precorrin-5B C1-methyltransferase activity"/>
    <property type="evidence" value="ECO:0007669"/>
    <property type="project" value="RHEA"/>
</dbReference>
<keyword evidence="2 5" id="KW-0489">Methyltransferase</keyword>
<dbReference type="UniPathway" id="UPA00148">
    <property type="reaction ID" value="UER00227"/>
</dbReference>
<accession>A0A1H3PJJ8</accession>
<dbReference type="STRING" id="159292.SAMN05192546_106233"/>
<dbReference type="EMBL" id="FNPV01000006">
    <property type="protein sequence ID" value="SDZ01015.1"/>
    <property type="molecule type" value="Genomic_DNA"/>
</dbReference>
<dbReference type="PIRSF" id="PIRSF026782">
    <property type="entry name" value="CbiD"/>
    <property type="match status" value="1"/>
</dbReference>
<name>A0A1H3PJJ8_9FIRM</name>
<keyword evidence="7" id="KW-1185">Reference proteome</keyword>
<reference evidence="6 7" key="1">
    <citation type="submission" date="2016-10" db="EMBL/GenBank/DDBJ databases">
        <authorList>
            <person name="de Groot N.N."/>
        </authorList>
    </citation>
    <scope>NUCLEOTIDE SEQUENCE [LARGE SCALE GENOMIC DNA]</scope>
    <source>
        <strain evidence="6 7">APO</strain>
    </source>
</reference>
<dbReference type="OrthoDB" id="6439987at2"/>
<comment type="function">
    <text evidence="5">Catalyzes the methylation of C-1 in cobalt-precorrin-5B to form cobalt-precorrin-6A.</text>
</comment>
<protein>
    <recommendedName>
        <fullName evidence="5">Cobalt-precorrin-5B C(1)-methyltransferase</fullName>
        <ecNumber evidence="5">2.1.1.195</ecNumber>
    </recommendedName>
    <alternativeName>
        <fullName evidence="5">Cobalt-precorrin-6A synthase</fullName>
    </alternativeName>
</protein>
<dbReference type="EC" id="2.1.1.195" evidence="5"/>
<dbReference type="InterPro" id="IPR036074">
    <property type="entry name" value="CbiD_sf"/>
</dbReference>
<evidence type="ECO:0000313" key="7">
    <source>
        <dbReference type="Proteomes" id="UP000199230"/>
    </source>
</evidence>
<dbReference type="Pfam" id="PF01888">
    <property type="entry name" value="CbiD"/>
    <property type="match status" value="1"/>
</dbReference>
<organism evidence="6 7">
    <name type="scientific">Tindallia californiensis</name>
    <dbReference type="NCBI Taxonomy" id="159292"/>
    <lineage>
        <taxon>Bacteria</taxon>
        <taxon>Bacillati</taxon>
        <taxon>Bacillota</taxon>
        <taxon>Clostridia</taxon>
        <taxon>Peptostreptococcales</taxon>
        <taxon>Tindalliaceae</taxon>
        <taxon>Tindallia</taxon>
    </lineage>
</organism>
<dbReference type="InterPro" id="IPR002748">
    <property type="entry name" value="CbiD"/>
</dbReference>
<evidence type="ECO:0000256" key="5">
    <source>
        <dbReference type="HAMAP-Rule" id="MF_00787"/>
    </source>
</evidence>
<proteinExistence type="inferred from homology"/>
<evidence type="ECO:0000256" key="2">
    <source>
        <dbReference type="ARBA" id="ARBA00022603"/>
    </source>
</evidence>
<dbReference type="PANTHER" id="PTHR35863">
    <property type="entry name" value="COBALT-PRECORRIN-5B C(1)-METHYLTRANSFERASE"/>
    <property type="match status" value="1"/>
</dbReference>
<dbReference type="AlphaFoldDB" id="A0A1H3PJJ8"/>
<dbReference type="GO" id="GO:0019251">
    <property type="term" value="P:anaerobic cobalamin biosynthetic process"/>
    <property type="evidence" value="ECO:0007669"/>
    <property type="project" value="UniProtKB-UniRule"/>
</dbReference>
<evidence type="ECO:0000256" key="3">
    <source>
        <dbReference type="ARBA" id="ARBA00022679"/>
    </source>
</evidence>
<comment type="pathway">
    <text evidence="5">Cofactor biosynthesis; adenosylcobalamin biosynthesis; cob(II)yrinate a,c-diamide from sirohydrochlorin (anaerobic route): step 6/10.</text>
</comment>
<gene>
    <name evidence="5" type="primary">cbiD</name>
    <name evidence="6" type="ORF">SAMN05192546_106233</name>
</gene>
<keyword evidence="1 5" id="KW-0169">Cobalamin biosynthesis</keyword>